<accession>A0A445AB91</accession>
<keyword evidence="1" id="KW-1133">Transmembrane helix</keyword>
<feature type="transmembrane region" description="Helical" evidence="1">
    <location>
        <begin position="69"/>
        <end position="87"/>
    </location>
</feature>
<evidence type="ECO:0000313" key="3">
    <source>
        <dbReference type="Proteomes" id="UP000289738"/>
    </source>
</evidence>
<protein>
    <submittedName>
        <fullName evidence="2">Uncharacterized protein</fullName>
    </submittedName>
</protein>
<keyword evidence="1" id="KW-0472">Membrane</keyword>
<keyword evidence="3" id="KW-1185">Reference proteome</keyword>
<keyword evidence="1" id="KW-0812">Transmembrane</keyword>
<proteinExistence type="predicted"/>
<evidence type="ECO:0000256" key="1">
    <source>
        <dbReference type="SAM" id="Phobius"/>
    </source>
</evidence>
<dbReference type="STRING" id="3818.A0A445AB91"/>
<dbReference type="Proteomes" id="UP000289738">
    <property type="component" value="Chromosome B03"/>
</dbReference>
<reference evidence="2 3" key="1">
    <citation type="submission" date="2019-01" db="EMBL/GenBank/DDBJ databases">
        <title>Sequencing of cultivated peanut Arachis hypogaea provides insights into genome evolution and oil improvement.</title>
        <authorList>
            <person name="Chen X."/>
        </authorList>
    </citation>
    <scope>NUCLEOTIDE SEQUENCE [LARGE SCALE GENOMIC DNA]</scope>
    <source>
        <strain evidence="3">cv. Fuhuasheng</strain>
        <tissue evidence="2">Leaves</tissue>
    </source>
</reference>
<evidence type="ECO:0000313" key="2">
    <source>
        <dbReference type="EMBL" id="RYR23669.1"/>
    </source>
</evidence>
<dbReference type="PANTHER" id="PTHR37181">
    <property type="entry name" value="F6A14.6 PROTEIN"/>
    <property type="match status" value="1"/>
</dbReference>
<gene>
    <name evidence="2" type="ORF">Ahy_B03g068861</name>
</gene>
<organism evidence="2 3">
    <name type="scientific">Arachis hypogaea</name>
    <name type="common">Peanut</name>
    <dbReference type="NCBI Taxonomy" id="3818"/>
    <lineage>
        <taxon>Eukaryota</taxon>
        <taxon>Viridiplantae</taxon>
        <taxon>Streptophyta</taxon>
        <taxon>Embryophyta</taxon>
        <taxon>Tracheophyta</taxon>
        <taxon>Spermatophyta</taxon>
        <taxon>Magnoliopsida</taxon>
        <taxon>eudicotyledons</taxon>
        <taxon>Gunneridae</taxon>
        <taxon>Pentapetalae</taxon>
        <taxon>rosids</taxon>
        <taxon>fabids</taxon>
        <taxon>Fabales</taxon>
        <taxon>Fabaceae</taxon>
        <taxon>Papilionoideae</taxon>
        <taxon>50 kb inversion clade</taxon>
        <taxon>dalbergioids sensu lato</taxon>
        <taxon>Dalbergieae</taxon>
        <taxon>Pterocarpus clade</taxon>
        <taxon>Arachis</taxon>
    </lineage>
</organism>
<sequence length="481" mass="53412">MLLVQAASSSSASVVFVCSAALPPPLVAVNVRVFVQPSSSFAFFAVQVCSAFTVREILRYIRIKKEDYFNGIILLILFSVMSLLEVIKNASINSKPLDSPLDYPIVLNPDTIIPNLKPEQEDAAALCLVKPLSGWKISQADAELIDIGKKFFIQLKAKLKSGNSLEKDEFIGDLNSYLNSIAEKIGVSIAINPSMPNYTKFLIDKVGYFMGKDVVVVVLDVCISFDIWDIVEALIEHGVIKHSCHSGLVTRLVEKKRSDLICTCIKHAFDLGSSEILSILRYFLSPSKDAYDSMITVKKEWENQAQLAIDGISDSSWNKKNLLVAKEASILLMVAYDGFSASEICLHYLLASSNFNDVLLSSSFSKLNGKELINLIRYLSKWLKKYERFPQAGPCPEATAALGLTVCDWVPKLDDVVKFLGFVLDENFSSLVLHPEFHEQLRLIEEVVSSLTAESKCCFLMADVVNKLKMEVKGGNTYDLF</sequence>
<dbReference type="PANTHER" id="PTHR37181:SF1">
    <property type="entry name" value="F6A14.6 PROTEIN"/>
    <property type="match status" value="1"/>
</dbReference>
<comment type="caution">
    <text evidence="2">The sequence shown here is derived from an EMBL/GenBank/DDBJ whole genome shotgun (WGS) entry which is preliminary data.</text>
</comment>
<name>A0A445AB91_ARAHY</name>
<dbReference type="EMBL" id="SDMP01000013">
    <property type="protein sequence ID" value="RYR23669.1"/>
    <property type="molecule type" value="Genomic_DNA"/>
</dbReference>
<dbReference type="AlphaFoldDB" id="A0A445AB91"/>
<feature type="transmembrane region" description="Helical" evidence="1">
    <location>
        <begin position="38"/>
        <end position="57"/>
    </location>
</feature>